<evidence type="ECO:0000313" key="2">
    <source>
        <dbReference type="Proteomes" id="UP000836387"/>
    </source>
</evidence>
<keyword evidence="2" id="KW-1185">Reference proteome</keyword>
<proteinExistence type="predicted"/>
<dbReference type="EMBL" id="CADEHS020000003">
    <property type="protein sequence ID" value="CAG9938577.1"/>
    <property type="molecule type" value="Genomic_DNA"/>
</dbReference>
<comment type="caution">
    <text evidence="1">The sequence shown here is derived from an EMBL/GenBank/DDBJ whole genome shotgun (WGS) entry which is preliminary data.</text>
</comment>
<reference evidence="1" key="2">
    <citation type="submission" date="2021-10" db="EMBL/GenBank/DDBJ databases">
        <authorList>
            <person name="Piombo E."/>
        </authorList>
    </citation>
    <scope>NUCLEOTIDE SEQUENCE</scope>
</reference>
<accession>A0ACA9TCE7</accession>
<gene>
    <name evidence="1" type="ORF">CRV2_00007003</name>
</gene>
<organism evidence="1 2">
    <name type="scientific">Clonostachys rosea f. rosea IK726</name>
    <dbReference type="NCBI Taxonomy" id="1349383"/>
    <lineage>
        <taxon>Eukaryota</taxon>
        <taxon>Fungi</taxon>
        <taxon>Dikarya</taxon>
        <taxon>Ascomycota</taxon>
        <taxon>Pezizomycotina</taxon>
        <taxon>Sordariomycetes</taxon>
        <taxon>Hypocreomycetidae</taxon>
        <taxon>Hypocreales</taxon>
        <taxon>Bionectriaceae</taxon>
        <taxon>Clonostachys</taxon>
    </lineage>
</organism>
<name>A0ACA9TCE7_BIOOC</name>
<reference evidence="1" key="1">
    <citation type="submission" date="2020-04" db="EMBL/GenBank/DDBJ databases">
        <authorList>
            <person name="Broberg M."/>
        </authorList>
    </citation>
    <scope>NUCLEOTIDE SEQUENCE</scope>
</reference>
<protein>
    <submittedName>
        <fullName evidence="1">Uncharacterized protein</fullName>
    </submittedName>
</protein>
<dbReference type="Proteomes" id="UP000836387">
    <property type="component" value="Unassembled WGS sequence"/>
</dbReference>
<evidence type="ECO:0000313" key="1">
    <source>
        <dbReference type="EMBL" id="CAG9938577.1"/>
    </source>
</evidence>
<sequence length="622" mass="66444">MSPKQGDELLDQDSTSQGLKNSPETEAQKDDSFGVEKTTKTTNEIESQLSSLRSDSDLNDAESLSSSASDDEECNEVPTDADHVTQDTIQSKIVSNTGDVDMTSNSSASDTSDVDMDDASDIQQTPHIIGVAIKDLQARSQADDDSVASSSATSCSEESDFSEGESEVGALTTVSDSQAQERPIEVQNGPTATTKPQVESVQDLPIATASITSSEQLSYTPDKEIEAAPNPIGETIRGEEIPSVENSNSDESSQTDNSGEGLIDKTPVSQLAVPCMEANTSIHMPTTPTTDQVVFTQGGGEIDVPGTGAPDDQLKINTPQSPWSKSQYSQFFATAPSGSPIGDSEKLDPEPSASLQSPWVASQDSFQKAAGLSELESDRFSPTSKSRLGRQSTPESDVPFQPFSAFMTPSPERRARRIARAGPRFSSGGLPSSQALASAMKNPWGSGKANRRVSWAPLPHEATADIDSASSENDQLSPSQRQRPSSPPPQVSIADVSQEAGEDRFRDHFDAVARRAAEHPQRILPTESQQTAGSPDACAMAENFIAFNENKTVGSAMHPQKGDSATPRSQSGFGTDMDNDDLLEDVFNDIQELLQPWNLDAELEQARKESGNDPVPVDIWAL</sequence>